<evidence type="ECO:0000313" key="3">
    <source>
        <dbReference type="Proteomes" id="UP000709295"/>
    </source>
</evidence>
<feature type="compositionally biased region" description="Polar residues" evidence="1">
    <location>
        <begin position="52"/>
        <end position="69"/>
    </location>
</feature>
<keyword evidence="3" id="KW-1185">Reference proteome</keyword>
<evidence type="ECO:0000256" key="1">
    <source>
        <dbReference type="SAM" id="MobiDB-lite"/>
    </source>
</evidence>
<sequence length="192" mass="21882">MEMPTVLTPYQRMRELLSVKGLGRAAGPRVISPVDDLQTYLRSDRSEAEKGATQTQPANVQAATTATRASPIRSATTNLQEAEQRQTSWCLATRPTTPPMPPDPLPESRCSCEPTCNLVQMIQWFEKRDARVTKATCIHGLHALRQEHQADRRATRRRHKELIGCIAALRRTIENSPGRMWSYSREIRRHRR</sequence>
<organism evidence="2 3">
    <name type="scientific">Phytophthora aleatoria</name>
    <dbReference type="NCBI Taxonomy" id="2496075"/>
    <lineage>
        <taxon>Eukaryota</taxon>
        <taxon>Sar</taxon>
        <taxon>Stramenopiles</taxon>
        <taxon>Oomycota</taxon>
        <taxon>Peronosporomycetes</taxon>
        <taxon>Peronosporales</taxon>
        <taxon>Peronosporaceae</taxon>
        <taxon>Phytophthora</taxon>
    </lineage>
</organism>
<name>A0A8J5M7I8_9STRA</name>
<dbReference type="Proteomes" id="UP000709295">
    <property type="component" value="Unassembled WGS sequence"/>
</dbReference>
<dbReference type="EMBL" id="JAENGY010000141">
    <property type="protein sequence ID" value="KAG6972173.1"/>
    <property type="molecule type" value="Genomic_DNA"/>
</dbReference>
<dbReference type="AlphaFoldDB" id="A0A8J5M7I8"/>
<proteinExistence type="predicted"/>
<protein>
    <submittedName>
        <fullName evidence="2">Uncharacterized protein</fullName>
    </submittedName>
</protein>
<gene>
    <name evidence="2" type="ORF">JG688_00004116</name>
</gene>
<reference evidence="2" key="1">
    <citation type="submission" date="2021-01" db="EMBL/GenBank/DDBJ databases">
        <title>Phytophthora aleatoria, a newly-described species from Pinus radiata is distinct from Phytophthora cactorum isolates based on comparative genomics.</title>
        <authorList>
            <person name="Mcdougal R."/>
            <person name="Panda P."/>
            <person name="Williams N."/>
            <person name="Studholme D.J."/>
        </authorList>
    </citation>
    <scope>NUCLEOTIDE SEQUENCE</scope>
    <source>
        <strain evidence="2">NZFS 4037</strain>
    </source>
</reference>
<accession>A0A8J5M7I8</accession>
<evidence type="ECO:0000313" key="2">
    <source>
        <dbReference type="EMBL" id="KAG6972173.1"/>
    </source>
</evidence>
<comment type="caution">
    <text evidence="2">The sequence shown here is derived from an EMBL/GenBank/DDBJ whole genome shotgun (WGS) entry which is preliminary data.</text>
</comment>
<feature type="region of interest" description="Disordered" evidence="1">
    <location>
        <begin position="44"/>
        <end position="69"/>
    </location>
</feature>